<name>A0A1X7SJ57_AMPQE</name>
<dbReference type="AlphaFoldDB" id="A0A1X7SJ57"/>
<accession>A0A1X7SJ57</accession>
<protein>
    <submittedName>
        <fullName evidence="2">Uncharacterized protein</fullName>
    </submittedName>
</protein>
<evidence type="ECO:0000256" key="1">
    <source>
        <dbReference type="SAM" id="MobiDB-lite"/>
    </source>
</evidence>
<reference evidence="2" key="1">
    <citation type="submission" date="2017-05" db="UniProtKB">
        <authorList>
            <consortium name="EnsemblMetazoa"/>
        </authorList>
    </citation>
    <scope>IDENTIFICATION</scope>
</reference>
<dbReference type="InParanoid" id="A0A1X7SJ57"/>
<sequence>MKQLDDKNMLHLIRLSSSDKSTETTASSIAPTVGPTQQGLTNLTPNVKNHGSSGTSFQERMEHPYNAIFATIDPMIDSCYVHLSIRVYSRLGKYNTSFQRSHPILARFNSLYYQNCLP</sequence>
<evidence type="ECO:0000313" key="2">
    <source>
        <dbReference type="EnsemblMetazoa" id="Aqu2.1.02068_001"/>
    </source>
</evidence>
<organism evidence="2">
    <name type="scientific">Amphimedon queenslandica</name>
    <name type="common">Sponge</name>
    <dbReference type="NCBI Taxonomy" id="400682"/>
    <lineage>
        <taxon>Eukaryota</taxon>
        <taxon>Metazoa</taxon>
        <taxon>Porifera</taxon>
        <taxon>Demospongiae</taxon>
        <taxon>Heteroscleromorpha</taxon>
        <taxon>Haplosclerida</taxon>
        <taxon>Niphatidae</taxon>
        <taxon>Amphimedon</taxon>
    </lineage>
</organism>
<feature type="region of interest" description="Disordered" evidence="1">
    <location>
        <begin position="15"/>
        <end position="57"/>
    </location>
</feature>
<proteinExistence type="predicted"/>
<dbReference type="EnsemblMetazoa" id="Aqu2.1.02068_001">
    <property type="protein sequence ID" value="Aqu2.1.02068_001"/>
    <property type="gene ID" value="Aqu2.1.02068"/>
</dbReference>